<dbReference type="EMBL" id="CP162550">
    <property type="protein sequence ID" value="XDI35157.1"/>
    <property type="molecule type" value="Genomic_DNA"/>
</dbReference>
<organism evidence="1">
    <name type="scientific">Alkalihalophilus sp. As8PL</name>
    <dbReference type="NCBI Taxonomy" id="3237103"/>
    <lineage>
        <taxon>Bacteria</taxon>
        <taxon>Bacillati</taxon>
        <taxon>Bacillota</taxon>
        <taxon>Bacilli</taxon>
        <taxon>Bacillales</taxon>
        <taxon>Bacillaceae</taxon>
        <taxon>Alkalihalophilus</taxon>
    </lineage>
</organism>
<evidence type="ECO:0008006" key="2">
    <source>
        <dbReference type="Google" id="ProtNLM"/>
    </source>
</evidence>
<geneLocation type="plasmid" evidence="1">
    <name>unnamed</name>
</geneLocation>
<gene>
    <name evidence="1" type="ORF">AB3N04_00090</name>
</gene>
<name>A0AB39BNI2_9BACI</name>
<evidence type="ECO:0000313" key="1">
    <source>
        <dbReference type="EMBL" id="XDI35157.1"/>
    </source>
</evidence>
<proteinExistence type="predicted"/>
<reference evidence="1" key="1">
    <citation type="submission" date="2024-07" db="EMBL/GenBank/DDBJ databases">
        <title>Identification and characteristics of an arsenic-resistant bacterial isolate, which belongs to a novel species.</title>
        <authorList>
            <person name="Juszczyk A."/>
            <person name="Kowalczyk A."/>
            <person name="Was K."/>
            <person name="Kosowicz W."/>
            <person name="Budzyn A."/>
            <person name="Latowski D."/>
        </authorList>
    </citation>
    <scope>NUCLEOTIDE SEQUENCE</scope>
    <source>
        <strain evidence="1">As8PL</strain>
        <plasmid evidence="1">unnamed</plasmid>
    </source>
</reference>
<protein>
    <recommendedName>
        <fullName evidence="2">DUF4359 domain-containing protein</fullName>
    </recommendedName>
</protein>
<dbReference type="RefSeq" id="WP_368502773.1">
    <property type="nucleotide sequence ID" value="NZ_CP162550.1"/>
</dbReference>
<accession>A0AB39BNI2</accession>
<sequence length="110" mass="12514">MKWKKIVLIAAIGILIAVAINIISISASNRELESEVLEYLIKDKKIDENDILATEVFNMTKGANVVGVLYNFDKEHIYMYFKGQVDGKIVEDGKREIIPHIDQWALAHLE</sequence>
<keyword evidence="1" id="KW-0614">Plasmid</keyword>
<dbReference type="AlphaFoldDB" id="A0AB39BNI2"/>